<organism evidence="2 3">
    <name type="scientific">Coleophoma crateriformis</name>
    <dbReference type="NCBI Taxonomy" id="565419"/>
    <lineage>
        <taxon>Eukaryota</taxon>
        <taxon>Fungi</taxon>
        <taxon>Dikarya</taxon>
        <taxon>Ascomycota</taxon>
        <taxon>Pezizomycotina</taxon>
        <taxon>Leotiomycetes</taxon>
        <taxon>Helotiales</taxon>
        <taxon>Dermateaceae</taxon>
        <taxon>Coleophoma</taxon>
    </lineage>
</organism>
<dbReference type="Proteomes" id="UP000256328">
    <property type="component" value="Unassembled WGS sequence"/>
</dbReference>
<dbReference type="EMBL" id="PDLN01000009">
    <property type="protein sequence ID" value="RDW75596.1"/>
    <property type="molecule type" value="Genomic_DNA"/>
</dbReference>
<name>A0A3D8RNR7_9HELO</name>
<keyword evidence="3" id="KW-1185">Reference proteome</keyword>
<proteinExistence type="predicted"/>
<protein>
    <submittedName>
        <fullName evidence="2">Uncharacterized protein</fullName>
    </submittedName>
</protein>
<accession>A0A3D8RNR7</accession>
<comment type="caution">
    <text evidence="2">The sequence shown here is derived from an EMBL/GenBank/DDBJ whole genome shotgun (WGS) entry which is preliminary data.</text>
</comment>
<feature type="region of interest" description="Disordered" evidence="1">
    <location>
        <begin position="224"/>
        <end position="307"/>
    </location>
</feature>
<dbReference type="AlphaFoldDB" id="A0A3D8RNR7"/>
<sequence>MVMVNNGGLVLERPEIKPSRSMTHPLRDPKAGKHRTKNGEPFDPSELSRRLEAHLKEQKRLRSERRASKAAAAATSQKQEPYHHVPKVAASSFARTTTQDKPRKIHRLSQIVLQEQVKNFSLDDPHTGQPLVGLQRSIAQDQVVIKQENLRSRNQFQWTQYMEKAVEVDADRDVYRAPQRTFETGILATQNGRIHSRVPRPLSTGDLQLEDDDTPLIRNKQKLKPFHQNDWLQKDDNDDDSETRRKTKERGGPFSRKRDSVWIMKGRREKPTADEGTPTPNACQNVSTLDNKASRGKFLSRFRWHPS</sequence>
<feature type="compositionally biased region" description="Basic residues" evidence="1">
    <location>
        <begin position="294"/>
        <end position="307"/>
    </location>
</feature>
<dbReference type="OrthoDB" id="5204927at2759"/>
<feature type="compositionally biased region" description="Basic and acidic residues" evidence="1">
    <location>
        <begin position="46"/>
        <end position="67"/>
    </location>
</feature>
<evidence type="ECO:0000313" key="2">
    <source>
        <dbReference type="EMBL" id="RDW75596.1"/>
    </source>
</evidence>
<evidence type="ECO:0000256" key="1">
    <source>
        <dbReference type="SAM" id="MobiDB-lite"/>
    </source>
</evidence>
<feature type="region of interest" description="Disordered" evidence="1">
    <location>
        <begin position="1"/>
        <end position="87"/>
    </location>
</feature>
<feature type="compositionally biased region" description="Polar residues" evidence="1">
    <location>
        <begin position="278"/>
        <end position="291"/>
    </location>
</feature>
<gene>
    <name evidence="2" type="ORF">BP5796_06417</name>
</gene>
<reference evidence="2 3" key="1">
    <citation type="journal article" date="2018" name="IMA Fungus">
        <title>IMA Genome-F 9: Draft genome sequence of Annulohypoxylon stygium, Aspergillus mulundensis, Berkeleyomyces basicola (syn. Thielaviopsis basicola), Ceratocystis smalleyi, two Cercospora beticola strains, Coleophoma cylindrospora, Fusarium fracticaudum, Phialophora cf. hyalina, and Morchella septimelata.</title>
        <authorList>
            <person name="Wingfield B.D."/>
            <person name="Bills G.F."/>
            <person name="Dong Y."/>
            <person name="Huang W."/>
            <person name="Nel W.J."/>
            <person name="Swalarsk-Parry B.S."/>
            <person name="Vaghefi N."/>
            <person name="Wilken P.M."/>
            <person name="An Z."/>
            <person name="de Beer Z.W."/>
            <person name="De Vos L."/>
            <person name="Chen L."/>
            <person name="Duong T.A."/>
            <person name="Gao Y."/>
            <person name="Hammerbacher A."/>
            <person name="Kikkert J.R."/>
            <person name="Li Y."/>
            <person name="Li H."/>
            <person name="Li K."/>
            <person name="Li Q."/>
            <person name="Liu X."/>
            <person name="Ma X."/>
            <person name="Naidoo K."/>
            <person name="Pethybridge S.J."/>
            <person name="Sun J."/>
            <person name="Steenkamp E.T."/>
            <person name="van der Nest M.A."/>
            <person name="van Wyk S."/>
            <person name="Wingfield M.J."/>
            <person name="Xiong C."/>
            <person name="Yue Q."/>
            <person name="Zhang X."/>
        </authorList>
    </citation>
    <scope>NUCLEOTIDE SEQUENCE [LARGE SCALE GENOMIC DNA]</scope>
    <source>
        <strain evidence="2 3">BP5796</strain>
    </source>
</reference>
<evidence type="ECO:0000313" key="3">
    <source>
        <dbReference type="Proteomes" id="UP000256328"/>
    </source>
</evidence>